<dbReference type="EMBL" id="FUYR01000001">
    <property type="protein sequence ID" value="SKB28281.1"/>
    <property type="molecule type" value="Genomic_DNA"/>
</dbReference>
<evidence type="ECO:0008006" key="3">
    <source>
        <dbReference type="Google" id="ProtNLM"/>
    </source>
</evidence>
<name>A0A1T4ZZR9_9SPHI</name>
<evidence type="ECO:0000313" key="2">
    <source>
        <dbReference type="Proteomes" id="UP000189981"/>
    </source>
</evidence>
<dbReference type="RefSeq" id="WP_079700662.1">
    <property type="nucleotide sequence ID" value="NZ_FUYR01000001.1"/>
</dbReference>
<keyword evidence="2" id="KW-1185">Reference proteome</keyword>
<dbReference type="STRING" id="572036.SAMN05661099_0154"/>
<reference evidence="2" key="1">
    <citation type="submission" date="2017-02" db="EMBL/GenBank/DDBJ databases">
        <authorList>
            <person name="Varghese N."/>
            <person name="Submissions S."/>
        </authorList>
    </citation>
    <scope>NUCLEOTIDE SEQUENCE [LARGE SCALE GENOMIC DNA]</scope>
    <source>
        <strain evidence="2">DSM 22385</strain>
    </source>
</reference>
<evidence type="ECO:0000313" key="1">
    <source>
        <dbReference type="EMBL" id="SKB28281.1"/>
    </source>
</evidence>
<dbReference type="AlphaFoldDB" id="A0A1T4ZZR9"/>
<dbReference type="OrthoDB" id="675330at2"/>
<gene>
    <name evidence="1" type="ORF">SAMN05661099_0154</name>
</gene>
<proteinExistence type="predicted"/>
<organism evidence="1 2">
    <name type="scientific">Daejeonella lutea</name>
    <dbReference type="NCBI Taxonomy" id="572036"/>
    <lineage>
        <taxon>Bacteria</taxon>
        <taxon>Pseudomonadati</taxon>
        <taxon>Bacteroidota</taxon>
        <taxon>Sphingobacteriia</taxon>
        <taxon>Sphingobacteriales</taxon>
        <taxon>Sphingobacteriaceae</taxon>
        <taxon>Daejeonella</taxon>
    </lineage>
</organism>
<protein>
    <recommendedName>
        <fullName evidence="3">Sensor of ECF-type sigma factor</fullName>
    </recommendedName>
</protein>
<accession>A0A1T4ZZR9</accession>
<sequence length="145" mass="17441">MKRLVRYGLWVFVMGFTFTLPTFAQKKWGRSEQIESIKVAFITSKLDLTTEEAQKFWPVYNNYTTEFLELLKKRREARYNKNSDPNETISADILYESKMLELKKKYRKLYAKAIPPQKILALYRAESEFREHLYKQLNNRRKAVD</sequence>
<dbReference type="Proteomes" id="UP000189981">
    <property type="component" value="Unassembled WGS sequence"/>
</dbReference>